<reference evidence="1" key="1">
    <citation type="journal article" date="2014" name="Int. J. Syst. Evol. Microbiol.">
        <title>Complete genome sequence of Corynebacterium casei LMG S-19264T (=DSM 44701T), isolated from a smear-ripened cheese.</title>
        <authorList>
            <consortium name="US DOE Joint Genome Institute (JGI-PGF)"/>
            <person name="Walter F."/>
            <person name="Albersmeier A."/>
            <person name="Kalinowski J."/>
            <person name="Ruckert C."/>
        </authorList>
    </citation>
    <scope>NUCLEOTIDE SEQUENCE</scope>
    <source>
        <strain evidence="1">JCM 4434</strain>
    </source>
</reference>
<evidence type="ECO:0000313" key="2">
    <source>
        <dbReference type="Proteomes" id="UP000610124"/>
    </source>
</evidence>
<dbReference type="EMBL" id="BMUB01000043">
    <property type="protein sequence ID" value="GGV07167.1"/>
    <property type="molecule type" value="Genomic_DNA"/>
</dbReference>
<sequence length="90" mass="9563">MAGGTSTVHLQCVTVAELAACQAARIGPLVRRTPGGANRTDVVADFRDLTDPRAAARKLELGIAIYRSKSQPVVPPLRMRNGPLLRCAVV</sequence>
<dbReference type="AlphaFoldDB" id="A0A8H9I0W5"/>
<name>A0A8H9I0W5_KITAU</name>
<accession>A0A8H9I0W5</accession>
<dbReference type="Proteomes" id="UP000610124">
    <property type="component" value="Unassembled WGS sequence"/>
</dbReference>
<protein>
    <submittedName>
        <fullName evidence="1">Uncharacterized protein</fullName>
    </submittedName>
</protein>
<reference evidence="1" key="2">
    <citation type="submission" date="2020-09" db="EMBL/GenBank/DDBJ databases">
        <authorList>
            <person name="Sun Q."/>
            <person name="Ohkuma M."/>
        </authorList>
    </citation>
    <scope>NUCLEOTIDE SEQUENCE</scope>
    <source>
        <strain evidence="1">JCM 4434</strain>
    </source>
</reference>
<evidence type="ECO:0000313" key="1">
    <source>
        <dbReference type="EMBL" id="GGV07167.1"/>
    </source>
</evidence>
<comment type="caution">
    <text evidence="1">The sequence shown here is derived from an EMBL/GenBank/DDBJ whole genome shotgun (WGS) entry which is preliminary data.</text>
</comment>
<proteinExistence type="predicted"/>
<gene>
    <name evidence="1" type="ORF">GCM10010502_72890</name>
</gene>
<organism evidence="1 2">
    <name type="scientific">Kitasatospora aureofaciens</name>
    <name type="common">Streptomyces aureofaciens</name>
    <dbReference type="NCBI Taxonomy" id="1894"/>
    <lineage>
        <taxon>Bacteria</taxon>
        <taxon>Bacillati</taxon>
        <taxon>Actinomycetota</taxon>
        <taxon>Actinomycetes</taxon>
        <taxon>Kitasatosporales</taxon>
        <taxon>Streptomycetaceae</taxon>
        <taxon>Kitasatospora</taxon>
    </lineage>
</organism>